<proteinExistence type="predicted"/>
<sequence length="368" mass="42869">MPSDIFNRLPPEIHINVVKCLKTQEGNTMLHAMQALANHALIQDFGSLSSYNLLRDVRSFTSASPTARRYFYANQCAFFIQPYIQNISKIFQDESLVSLAVILLQARKIRARARGLTSPQIEQSIKPCLDAFTRFEKSVPEEEWKEDLGCITALIDMNREFDHIVYQYSSRERWSYQVPQSSYRSNFINHFLRYDLYCQLGCHGEDKLFAENEHIKKLESHLYKLILPKPQTGSWEVLNMIWLIKKILKSIIRSVDSQVQYVGDGRKEINQVDEIIRQGGPSDFVMQRLRECRFKSRLEYDTKIFLDHACLQGYPFILSLRQPTRDARKALIDMFFKITVEKLQEKAGKSGSTRCARRLESLYRSLAS</sequence>
<dbReference type="VEuPathDB" id="FungiDB:FPRO_03701"/>
<dbReference type="AlphaFoldDB" id="A0A1L7V5B3"/>
<dbReference type="GeneID" id="42048586"/>
<organism evidence="1 2">
    <name type="scientific">Fusarium proliferatum (strain ET1)</name>
    <name type="common">Orchid endophyte fungus</name>
    <dbReference type="NCBI Taxonomy" id="1227346"/>
    <lineage>
        <taxon>Eukaryota</taxon>
        <taxon>Fungi</taxon>
        <taxon>Dikarya</taxon>
        <taxon>Ascomycota</taxon>
        <taxon>Pezizomycotina</taxon>
        <taxon>Sordariomycetes</taxon>
        <taxon>Hypocreomycetidae</taxon>
        <taxon>Hypocreales</taxon>
        <taxon>Nectriaceae</taxon>
        <taxon>Fusarium</taxon>
        <taxon>Fusarium fujikuroi species complex</taxon>
    </lineage>
</organism>
<evidence type="ECO:0000313" key="2">
    <source>
        <dbReference type="Proteomes" id="UP000183971"/>
    </source>
</evidence>
<accession>A0A1L7V5B3</accession>
<gene>
    <name evidence="1" type="ORF">FPRO_03701</name>
</gene>
<dbReference type="EMBL" id="FJOF01000002">
    <property type="protein sequence ID" value="CZR36039.1"/>
    <property type="molecule type" value="Genomic_DNA"/>
</dbReference>
<reference evidence="2" key="1">
    <citation type="journal article" date="2016" name="Genome Biol. Evol.">
        <title>Comparative 'omics' of the Fusarium fujikuroi species complex highlights differences in genetic potential and metabolite synthesis.</title>
        <authorList>
            <person name="Niehaus E.-M."/>
            <person name="Muensterkoetter M."/>
            <person name="Proctor R.H."/>
            <person name="Brown D.W."/>
            <person name="Sharon A."/>
            <person name="Idan Y."/>
            <person name="Oren-Young L."/>
            <person name="Sieber C.M."/>
            <person name="Novak O."/>
            <person name="Pencik A."/>
            <person name="Tarkowska D."/>
            <person name="Hromadova K."/>
            <person name="Freeman S."/>
            <person name="Maymon M."/>
            <person name="Elazar M."/>
            <person name="Youssef S.A."/>
            <person name="El-Shabrawy E.S.M."/>
            <person name="Shalaby A.B.A."/>
            <person name="Houterman P."/>
            <person name="Brock N.L."/>
            <person name="Burkhardt I."/>
            <person name="Tsavkelova E.A."/>
            <person name="Dickschat J.S."/>
            <person name="Galuszka P."/>
            <person name="Gueldener U."/>
            <person name="Tudzynski B."/>
        </authorList>
    </citation>
    <scope>NUCLEOTIDE SEQUENCE [LARGE SCALE GENOMIC DNA]</scope>
    <source>
        <strain evidence="2">ET1</strain>
    </source>
</reference>
<protein>
    <submittedName>
        <fullName evidence="1">Uncharacterized protein</fullName>
    </submittedName>
</protein>
<name>A0A1L7V5B3_FUSPR</name>
<keyword evidence="2" id="KW-1185">Reference proteome</keyword>
<dbReference type="RefSeq" id="XP_031076632.1">
    <property type="nucleotide sequence ID" value="XM_031226058.1"/>
</dbReference>
<evidence type="ECO:0000313" key="1">
    <source>
        <dbReference type="EMBL" id="CZR36039.1"/>
    </source>
</evidence>
<dbReference type="Proteomes" id="UP000183971">
    <property type="component" value="Unassembled WGS sequence"/>
</dbReference>
<comment type="caution">
    <text evidence="1">The sequence shown here is derived from an EMBL/GenBank/DDBJ whole genome shotgun (WGS) entry which is preliminary data.</text>
</comment>